<evidence type="ECO:0000313" key="1">
    <source>
        <dbReference type="EMBL" id="KAK3062048.1"/>
    </source>
</evidence>
<comment type="caution">
    <text evidence="1">The sequence shown here is derived from an EMBL/GenBank/DDBJ whole genome shotgun (WGS) entry which is preliminary data.</text>
</comment>
<keyword evidence="2" id="KW-1185">Reference proteome</keyword>
<organism evidence="1 2">
    <name type="scientific">Coniosporium uncinatum</name>
    <dbReference type="NCBI Taxonomy" id="93489"/>
    <lineage>
        <taxon>Eukaryota</taxon>
        <taxon>Fungi</taxon>
        <taxon>Dikarya</taxon>
        <taxon>Ascomycota</taxon>
        <taxon>Pezizomycotina</taxon>
        <taxon>Dothideomycetes</taxon>
        <taxon>Dothideomycetes incertae sedis</taxon>
        <taxon>Coniosporium</taxon>
    </lineage>
</organism>
<dbReference type="Proteomes" id="UP001186974">
    <property type="component" value="Unassembled WGS sequence"/>
</dbReference>
<evidence type="ECO:0000313" key="2">
    <source>
        <dbReference type="Proteomes" id="UP001186974"/>
    </source>
</evidence>
<proteinExistence type="predicted"/>
<reference evidence="1" key="1">
    <citation type="submission" date="2024-09" db="EMBL/GenBank/DDBJ databases">
        <title>Black Yeasts Isolated from many extreme environments.</title>
        <authorList>
            <person name="Coleine C."/>
            <person name="Stajich J.E."/>
            <person name="Selbmann L."/>
        </authorList>
    </citation>
    <scope>NUCLEOTIDE SEQUENCE</scope>
    <source>
        <strain evidence="1">CCFEE 5737</strain>
    </source>
</reference>
<sequence length="422" mass="47722">MPQSMNTEHLLHSTRKISQSSKNHPRLDYASCTIEELRRFQLDRHVQVDVRASRAALGRALLEQDAHDTFDFFGLPAESRNVVYEELLVDKRDLSLRESGQCMSQARYGTRCHPQILAASRQTFKEAASIFTSQNAVCFVLSSKSLDHEQSPWPETRANIGGRIAAEEGLLDFTSITRYIVNSRIVTFRNLHVSIHVADEGLLLTSRPHEAFHMLIGALRLICSMLIADPPLASLSVDLTSNLSQANCDLLQNVLSALRRLHGIKDVAINCPGLDHDFKDALIDSIKRPTPKLNIVRQLHLLDFEVMQLCCLLGSGQAHLINVLEEKMEQLRAAGCARRFFTGRCLEQDVDEEAFQDVRKTIERILADPTPGMLWAKSDAYDKFVADNKLPQKGAWEYQNSVRRYLDARKMRIEAFTPGEEE</sequence>
<name>A0ACC3D587_9PEZI</name>
<protein>
    <submittedName>
        <fullName evidence="1">Uncharacterized protein</fullName>
    </submittedName>
</protein>
<dbReference type="EMBL" id="JAWDJW010007497">
    <property type="protein sequence ID" value="KAK3062048.1"/>
    <property type="molecule type" value="Genomic_DNA"/>
</dbReference>
<accession>A0ACC3D587</accession>
<gene>
    <name evidence="1" type="ORF">LTS18_004937</name>
</gene>